<gene>
    <name evidence="3" type="ORF">J3Q64DRAFT_1636222</name>
</gene>
<keyword evidence="1" id="KW-0469">Meiosis</keyword>
<comment type="subcellular location">
    <subcellularLocation>
        <location evidence="1">Vacuole membrane</location>
        <topology evidence="1">Peripheral membrane protein</topology>
    </subcellularLocation>
</comment>
<comment type="caution">
    <text evidence="3">The sequence shown here is derived from an EMBL/GenBank/DDBJ whole genome shotgun (WGS) entry which is preliminary data.</text>
</comment>
<evidence type="ECO:0000313" key="4">
    <source>
        <dbReference type="Proteomes" id="UP001448207"/>
    </source>
</evidence>
<comment type="function">
    <text evidence="1">Mediates inactivation of the TORC1 complex in response to amino acid starvation. Required for meiotic nuclear division.</text>
</comment>
<feature type="signal peptide" evidence="2">
    <location>
        <begin position="1"/>
        <end position="16"/>
    </location>
</feature>
<feature type="chain" id="PRO_5045045575" description="Nitrogen permease regulator 3" evidence="2">
    <location>
        <begin position="17"/>
        <end position="107"/>
    </location>
</feature>
<dbReference type="PANTHER" id="PTHR13153">
    <property type="entry name" value="CGTHBA PROTEIN -14 GENE PROTEIN"/>
    <property type="match status" value="1"/>
</dbReference>
<accession>A0ABR3B5I4</accession>
<keyword evidence="4" id="KW-1185">Reference proteome</keyword>
<feature type="non-terminal residue" evidence="3">
    <location>
        <position position="107"/>
    </location>
</feature>
<comment type="similarity">
    <text evidence="1">Belongs to the NPR3 family.</text>
</comment>
<dbReference type="PANTHER" id="PTHR13153:SF5">
    <property type="entry name" value="GATOR COMPLEX PROTEIN NPRL3"/>
    <property type="match status" value="1"/>
</dbReference>
<name>A0ABR3B5I4_PHYBL</name>
<dbReference type="Pfam" id="PF03666">
    <property type="entry name" value="NPR3"/>
    <property type="match status" value="1"/>
</dbReference>
<organism evidence="3 4">
    <name type="scientific">Phycomyces blakesleeanus</name>
    <dbReference type="NCBI Taxonomy" id="4837"/>
    <lineage>
        <taxon>Eukaryota</taxon>
        <taxon>Fungi</taxon>
        <taxon>Fungi incertae sedis</taxon>
        <taxon>Mucoromycota</taxon>
        <taxon>Mucoromycotina</taxon>
        <taxon>Mucoromycetes</taxon>
        <taxon>Mucorales</taxon>
        <taxon>Phycomycetaceae</taxon>
        <taxon>Phycomyces</taxon>
    </lineage>
</organism>
<evidence type="ECO:0000313" key="3">
    <source>
        <dbReference type="EMBL" id="KAL0090498.1"/>
    </source>
</evidence>
<evidence type="ECO:0000256" key="1">
    <source>
        <dbReference type="RuleBase" id="RU368069"/>
    </source>
</evidence>
<reference evidence="3 4" key="1">
    <citation type="submission" date="2024-04" db="EMBL/GenBank/DDBJ databases">
        <title>Symmetric and asymmetric DNA N6-adenine methylation regulates different biological responses in Mucorales.</title>
        <authorList>
            <consortium name="Lawrence Berkeley National Laboratory"/>
            <person name="Lax C."/>
            <person name="Mondo S.J."/>
            <person name="Osorio-Concepcion M."/>
            <person name="Muszewska A."/>
            <person name="Corrochano-Luque M."/>
            <person name="Gutierrez G."/>
            <person name="Riley R."/>
            <person name="Lipzen A."/>
            <person name="Guo J."/>
            <person name="Hundley H."/>
            <person name="Amirebrahimi M."/>
            <person name="Ng V."/>
            <person name="Lorenzo-Gutierrez D."/>
            <person name="Binder U."/>
            <person name="Yang J."/>
            <person name="Song Y."/>
            <person name="Canovas D."/>
            <person name="Navarro E."/>
            <person name="Freitag M."/>
            <person name="Gabaldon T."/>
            <person name="Grigoriev I.V."/>
            <person name="Corrochano L.M."/>
            <person name="Nicolas F.E."/>
            <person name="Garre V."/>
        </authorList>
    </citation>
    <scope>NUCLEOTIDE SEQUENCE [LARGE SCALE GENOMIC DNA]</scope>
    <source>
        <strain evidence="3 4">L51</strain>
    </source>
</reference>
<evidence type="ECO:0000256" key="2">
    <source>
        <dbReference type="SAM" id="SignalP"/>
    </source>
</evidence>
<dbReference type="InterPro" id="IPR005365">
    <property type="entry name" value="Npr3"/>
</dbReference>
<dbReference type="Proteomes" id="UP001448207">
    <property type="component" value="Unassembled WGS sequence"/>
</dbReference>
<dbReference type="EMBL" id="JBCLYO010000004">
    <property type="protein sequence ID" value="KAL0090498.1"/>
    <property type="molecule type" value="Genomic_DNA"/>
</dbReference>
<sequence>MSSLLAILLVVNSTRGHHYVFSYPADPKRPLSTRDRSITDPCIAKTCKDPHYHHHEQEKSSDEFAGRDAIFNMDVGFLADALAPKPSLCDRKFQLSIDDLTFVGHPV</sequence>
<proteinExistence type="inferred from homology"/>
<protein>
    <recommendedName>
        <fullName evidence="1">Nitrogen permease regulator 3</fullName>
    </recommendedName>
    <alternativeName>
        <fullName evidence="1">Required for meiotic nuclear division protein 11</fullName>
    </alternativeName>
</protein>
<keyword evidence="1 2" id="KW-0732">Signal</keyword>